<organism evidence="15 16">
    <name type="scientific">Drechslerella dactyloides</name>
    <name type="common">Nematode-trapping fungus</name>
    <name type="synonym">Arthrobotrys dactyloides</name>
    <dbReference type="NCBI Taxonomy" id="74499"/>
    <lineage>
        <taxon>Eukaryota</taxon>
        <taxon>Fungi</taxon>
        <taxon>Dikarya</taxon>
        <taxon>Ascomycota</taxon>
        <taxon>Pezizomycotina</taxon>
        <taxon>Orbiliomycetes</taxon>
        <taxon>Orbiliales</taxon>
        <taxon>Orbiliaceae</taxon>
        <taxon>Drechslerella</taxon>
    </lineage>
</organism>
<dbReference type="GO" id="GO:0005509">
    <property type="term" value="F:calcium ion binding"/>
    <property type="evidence" value="ECO:0007669"/>
    <property type="project" value="InterPro"/>
</dbReference>
<evidence type="ECO:0000256" key="3">
    <source>
        <dbReference type="ARBA" id="ARBA00007658"/>
    </source>
</evidence>
<accession>A0AAD6ITN0</accession>
<keyword evidence="4" id="KW-0732">Signal</keyword>
<evidence type="ECO:0000256" key="6">
    <source>
        <dbReference type="ARBA" id="ARBA00023157"/>
    </source>
</evidence>
<feature type="active site" description="Proton donor" evidence="11">
    <location>
        <position position="401"/>
    </location>
</feature>
<dbReference type="GO" id="GO:0016020">
    <property type="term" value="C:membrane"/>
    <property type="evidence" value="ECO:0007669"/>
    <property type="project" value="InterPro"/>
</dbReference>
<comment type="cofactor">
    <cofactor evidence="1 12">
        <name>Ca(2+)</name>
        <dbReference type="ChEBI" id="CHEBI:29108"/>
    </cofactor>
</comment>
<dbReference type="Pfam" id="PF01532">
    <property type="entry name" value="Glyco_hydro_47"/>
    <property type="match status" value="1"/>
</dbReference>
<dbReference type="InterPro" id="IPR012341">
    <property type="entry name" value="6hp_glycosidase-like_sf"/>
</dbReference>
<evidence type="ECO:0000313" key="15">
    <source>
        <dbReference type="EMBL" id="KAJ6258483.1"/>
    </source>
</evidence>
<evidence type="ECO:0000256" key="5">
    <source>
        <dbReference type="ARBA" id="ARBA00022801"/>
    </source>
</evidence>
<feature type="binding site" evidence="12">
    <location>
        <position position="540"/>
    </location>
    <ligand>
        <name>Ca(2+)</name>
        <dbReference type="ChEBI" id="CHEBI:29108"/>
    </ligand>
</feature>
<evidence type="ECO:0000256" key="11">
    <source>
        <dbReference type="PIRSR" id="PIRSR601382-1"/>
    </source>
</evidence>
<evidence type="ECO:0000256" key="12">
    <source>
        <dbReference type="PIRSR" id="PIRSR601382-2"/>
    </source>
</evidence>
<keyword evidence="12" id="KW-0106">Calcium</keyword>
<evidence type="ECO:0000256" key="4">
    <source>
        <dbReference type="ARBA" id="ARBA00022729"/>
    </source>
</evidence>
<sequence>MLARSRRARVITLLVIGTCLYLLHGTFLSGSLLEPRISPHRRIQYPFKGDGFGGKDEVKAEAVKQVMQRTFGLYKQRAWGFDEVRPVSGGQRNSRNGWGATIIDGMTTAAVMGLTDIFADQYDWVVNHVNFSDARDLVDPFETTIRYLGALVSTVDLLEAGMISPPRPSFREDILRQARILADNLGPAFDTPTGMIWPRVNFQTARGVGDDGERNKFTRVHLARAGSHFLEYATLSELTGDKIYLRNSTRAWDWLVNKSKDEEWPGILESPRLLYTGEPVGTTRTLGAPDDSHYEYLIKAHLLFPTRANTRRHAKRWLEAMTSAQTHLLSTSNTRPRHSFLFSYSRGIYKNVMGHLTCFVGGNLLLGAAYLTRSDLLSFGEALIEGCHYSYVSMPSRIGPEEWAWTPRERKQTQVDGFAPPATSAQERMWAKTGIWPTSANYNLRPEVVESYFYGWRITGQQKYRDWAWDAFTAIANATAADWGYSEVKDVTVTPRGDSPGHSNLRDISESFWSAETLKYLYLIFADPSLCSLDQWVFNTEAHPLKRRF</sequence>
<keyword evidence="6 13" id="KW-1015">Disulfide bond</keyword>
<keyword evidence="16" id="KW-1185">Reference proteome</keyword>
<dbReference type="GO" id="GO:0036503">
    <property type="term" value="P:ERAD pathway"/>
    <property type="evidence" value="ECO:0007669"/>
    <property type="project" value="UniProtKB-ARBA"/>
</dbReference>
<gene>
    <name evidence="15" type="ORF">Dda_6525</name>
</gene>
<dbReference type="EMBL" id="JAQGDS010000008">
    <property type="protein sequence ID" value="KAJ6258483.1"/>
    <property type="molecule type" value="Genomic_DNA"/>
</dbReference>
<comment type="caution">
    <text evidence="15">The sequence shown here is derived from an EMBL/GenBank/DDBJ whole genome shotgun (WGS) entry which is preliminary data.</text>
</comment>
<dbReference type="GO" id="GO:0004571">
    <property type="term" value="F:mannosyl-oligosaccharide 1,2-alpha-mannosidase activity"/>
    <property type="evidence" value="ECO:0007669"/>
    <property type="project" value="UniProtKB-EC"/>
</dbReference>
<reference evidence="15" key="1">
    <citation type="submission" date="2023-01" db="EMBL/GenBank/DDBJ databases">
        <title>The chitinases involved in constricting ring structure development in the nematode-trapping fungus Drechslerella dactyloides.</title>
        <authorList>
            <person name="Wang R."/>
            <person name="Zhang L."/>
            <person name="Tang P."/>
            <person name="Li S."/>
            <person name="Liang L."/>
        </authorList>
    </citation>
    <scope>NUCLEOTIDE SEQUENCE</scope>
    <source>
        <strain evidence="15">YMF1.00031</strain>
    </source>
</reference>
<evidence type="ECO:0000256" key="1">
    <source>
        <dbReference type="ARBA" id="ARBA00001913"/>
    </source>
</evidence>
<evidence type="ECO:0000313" key="16">
    <source>
        <dbReference type="Proteomes" id="UP001221413"/>
    </source>
</evidence>
<dbReference type="InterPro" id="IPR036026">
    <property type="entry name" value="Seven-hairpin_glycosidases"/>
</dbReference>
<protein>
    <recommendedName>
        <fullName evidence="14">alpha-1,2-Mannosidase</fullName>
        <ecNumber evidence="14">3.2.1.-</ecNumber>
    </recommendedName>
</protein>
<comment type="pathway">
    <text evidence="2">Protein modification; protein glycosylation.</text>
</comment>
<comment type="catalytic activity">
    <reaction evidence="9">
        <text>N(4)-(alpha-D-Man-(1-&gt;2)-alpha-D-Man-(1-&gt;2)-alpha-D-Man-(1-&gt;3)-[alpha-D-Man-(1-&gt;3)-[alpha-D-Man-(1-&gt;2)-alpha-D-Man-(1-&gt;6)]-alpha-D-Man-(1-&gt;6)]-beta-D-Man-(1-&gt;4)-beta-D-GlcNAc-(1-&gt;4)-beta-D-GlcNAc)-L-asparaginyl-[protein] (N-glucan mannose isomer 8A1,2,3B1,3) + 3 H2O = N(4)-(alpha-D-Man-(1-&gt;3)-[alpha-D-Man-(1-&gt;3)-[alpha-D-Man-(1-&gt;6)]-alpha-D-Man-(1-&gt;6)]-beta-D-Man-(1-&gt;4)-beta-D-GlcNAc-(1-&gt;4)-beta-D-GlcNAc)-L-asparaginyl-[protein] (N-glucan mannose isomer 5A1,2) + 3 beta-D-mannose</text>
        <dbReference type="Rhea" id="RHEA:56028"/>
        <dbReference type="Rhea" id="RHEA-COMP:14358"/>
        <dbReference type="Rhea" id="RHEA-COMP:14367"/>
        <dbReference type="ChEBI" id="CHEBI:15377"/>
        <dbReference type="ChEBI" id="CHEBI:28563"/>
        <dbReference type="ChEBI" id="CHEBI:59087"/>
        <dbReference type="ChEBI" id="CHEBI:60628"/>
        <dbReference type="EC" id="3.2.1.113"/>
    </reaction>
</comment>
<evidence type="ECO:0000256" key="8">
    <source>
        <dbReference type="ARBA" id="ARBA00023295"/>
    </source>
</evidence>
<evidence type="ECO:0000256" key="10">
    <source>
        <dbReference type="ARBA" id="ARBA00048605"/>
    </source>
</evidence>
<keyword evidence="7" id="KW-0325">Glycoprotein</keyword>
<dbReference type="PANTHER" id="PTHR11742:SF101">
    <property type="entry name" value="MANNOSYL-OLIGOSACCHARIDE ALPHA-1,2-MANNOSIDASE 1B"/>
    <property type="match status" value="1"/>
</dbReference>
<dbReference type="Gene3D" id="1.50.10.10">
    <property type="match status" value="1"/>
</dbReference>
<dbReference type="SUPFAM" id="SSF48225">
    <property type="entry name" value="Seven-hairpin glycosidases"/>
    <property type="match status" value="1"/>
</dbReference>
<proteinExistence type="inferred from homology"/>
<dbReference type="AlphaFoldDB" id="A0AAD6ITN0"/>
<dbReference type="PANTHER" id="PTHR11742">
    <property type="entry name" value="MANNOSYL-OLIGOSACCHARIDE ALPHA-1,2-MANNOSIDASE-RELATED"/>
    <property type="match status" value="1"/>
</dbReference>
<evidence type="ECO:0000256" key="13">
    <source>
        <dbReference type="PIRSR" id="PIRSR601382-3"/>
    </source>
</evidence>
<dbReference type="Proteomes" id="UP001221413">
    <property type="component" value="Unassembled WGS sequence"/>
</dbReference>
<comment type="similarity">
    <text evidence="3 14">Belongs to the glycosyl hydrolase 47 family.</text>
</comment>
<dbReference type="EC" id="3.2.1.-" evidence="14"/>
<keyword evidence="5 14" id="KW-0378">Hydrolase</keyword>
<keyword evidence="8 14" id="KW-0326">Glycosidase</keyword>
<dbReference type="InterPro" id="IPR001382">
    <property type="entry name" value="Glyco_hydro_47"/>
</dbReference>
<dbReference type="GO" id="GO:0005975">
    <property type="term" value="P:carbohydrate metabolic process"/>
    <property type="evidence" value="ECO:0007669"/>
    <property type="project" value="InterPro"/>
</dbReference>
<feature type="active site" description="Proton donor" evidence="11">
    <location>
        <position position="142"/>
    </location>
</feature>
<name>A0AAD6ITN0_DREDA</name>
<feature type="disulfide bond" evidence="13">
    <location>
        <begin position="358"/>
        <end position="387"/>
    </location>
</feature>
<evidence type="ECO:0000256" key="9">
    <source>
        <dbReference type="ARBA" id="ARBA00047669"/>
    </source>
</evidence>
<dbReference type="PRINTS" id="PR00747">
    <property type="entry name" value="GLYHDRLASE47"/>
</dbReference>
<dbReference type="GO" id="GO:0005783">
    <property type="term" value="C:endoplasmic reticulum"/>
    <property type="evidence" value="ECO:0007669"/>
    <property type="project" value="TreeGrafter"/>
</dbReference>
<evidence type="ECO:0000256" key="7">
    <source>
        <dbReference type="ARBA" id="ARBA00023180"/>
    </source>
</evidence>
<keyword evidence="12" id="KW-0479">Metal-binding</keyword>
<comment type="catalytic activity">
    <reaction evidence="10">
        <text>N(4)-(alpha-D-Man-(1-&gt;2)-alpha-D-Man-(1-&gt;2)-alpha-D-Man-(1-&gt;3)-[alpha-D-Man-(1-&gt;2)-alpha-D-Man-(1-&gt;3)-[alpha-D-Man-(1-&gt;2)-alpha-D-Man-(1-&gt;6)]-alpha-D-Man-(1-&gt;6)]-beta-D-Man-(1-&gt;4)-beta-D-GlcNAc-(1-&gt;4)-beta-D-GlcNAc)-L-asparaginyl-[protein] (N-glucan mannose isomer 9A1,2,3B1,2,3) + 4 H2O = N(4)-(alpha-D-Man-(1-&gt;3)-[alpha-D-Man-(1-&gt;3)-[alpha-D-Man-(1-&gt;6)]-alpha-D-Man-(1-&gt;6)]-beta-D-Man-(1-&gt;4)-beta-D-GlcNAc-(1-&gt;4)-beta-D-GlcNAc)-L-asparaginyl-[protein] (N-glucan mannose isomer 5A1,2) + 4 beta-D-mannose</text>
        <dbReference type="Rhea" id="RHEA:56008"/>
        <dbReference type="Rhea" id="RHEA-COMP:14356"/>
        <dbReference type="Rhea" id="RHEA-COMP:14367"/>
        <dbReference type="ChEBI" id="CHEBI:15377"/>
        <dbReference type="ChEBI" id="CHEBI:28563"/>
        <dbReference type="ChEBI" id="CHEBI:59087"/>
        <dbReference type="ChEBI" id="CHEBI:139493"/>
        <dbReference type="EC" id="3.2.1.113"/>
    </reaction>
</comment>
<feature type="active site" evidence="11">
    <location>
        <position position="291"/>
    </location>
</feature>
<dbReference type="InterPro" id="IPR050749">
    <property type="entry name" value="Glycosyl_Hydrolase_47"/>
</dbReference>
<evidence type="ECO:0000256" key="2">
    <source>
        <dbReference type="ARBA" id="ARBA00004922"/>
    </source>
</evidence>
<feature type="active site" evidence="11">
    <location>
        <position position="447"/>
    </location>
</feature>
<evidence type="ECO:0000256" key="14">
    <source>
        <dbReference type="RuleBase" id="RU361193"/>
    </source>
</evidence>